<feature type="region of interest" description="Disordered" evidence="2">
    <location>
        <begin position="3618"/>
        <end position="3644"/>
    </location>
</feature>
<feature type="region of interest" description="Disordered" evidence="2">
    <location>
        <begin position="863"/>
        <end position="896"/>
    </location>
</feature>
<feature type="region of interest" description="Disordered" evidence="2">
    <location>
        <begin position="1401"/>
        <end position="1461"/>
    </location>
</feature>
<dbReference type="PANTHER" id="PTHR21465">
    <property type="entry name" value="ZINC FINGER PROTEIN 469"/>
    <property type="match status" value="1"/>
</dbReference>
<evidence type="ECO:0000313" key="4">
    <source>
        <dbReference type="EMBL" id="KAH1181373.1"/>
    </source>
</evidence>
<feature type="compositionally biased region" description="Basic and acidic residues" evidence="2">
    <location>
        <begin position="1080"/>
        <end position="1090"/>
    </location>
</feature>
<feature type="region of interest" description="Disordered" evidence="2">
    <location>
        <begin position="985"/>
        <end position="1148"/>
    </location>
</feature>
<feature type="compositionally biased region" description="Polar residues" evidence="2">
    <location>
        <begin position="2741"/>
        <end position="2751"/>
    </location>
</feature>
<feature type="compositionally biased region" description="Basic residues" evidence="2">
    <location>
        <begin position="115"/>
        <end position="124"/>
    </location>
</feature>
<feature type="compositionally biased region" description="Basic and acidic residues" evidence="2">
    <location>
        <begin position="2723"/>
        <end position="2736"/>
    </location>
</feature>
<evidence type="ECO:0000256" key="2">
    <source>
        <dbReference type="SAM" id="MobiDB-lite"/>
    </source>
</evidence>
<feature type="compositionally biased region" description="Basic and acidic residues" evidence="2">
    <location>
        <begin position="1885"/>
        <end position="1903"/>
    </location>
</feature>
<evidence type="ECO:0000256" key="1">
    <source>
        <dbReference type="PROSITE-ProRule" id="PRU00042"/>
    </source>
</evidence>
<feature type="region of interest" description="Disordered" evidence="2">
    <location>
        <begin position="624"/>
        <end position="648"/>
    </location>
</feature>
<feature type="region of interest" description="Disordered" evidence="2">
    <location>
        <begin position="3812"/>
        <end position="3894"/>
    </location>
</feature>
<dbReference type="EMBL" id="JAHDVG010000468">
    <property type="protein sequence ID" value="KAH1181373.1"/>
    <property type="molecule type" value="Genomic_DNA"/>
</dbReference>
<keyword evidence="1" id="KW-0479">Metal-binding</keyword>
<reference evidence="4" key="1">
    <citation type="submission" date="2021-09" db="EMBL/GenBank/DDBJ databases">
        <title>The genome of Mauremys mutica provides insights into the evolution of semi-aquatic lifestyle.</title>
        <authorList>
            <person name="Gong S."/>
            <person name="Gao Y."/>
        </authorList>
    </citation>
    <scope>NUCLEOTIDE SEQUENCE</scope>
    <source>
        <strain evidence="4">MM-2020</strain>
        <tissue evidence="4">Muscle</tissue>
    </source>
</reference>
<feature type="compositionally biased region" description="Basic and acidic residues" evidence="2">
    <location>
        <begin position="62"/>
        <end position="75"/>
    </location>
</feature>
<feature type="compositionally biased region" description="Polar residues" evidence="2">
    <location>
        <begin position="138"/>
        <end position="147"/>
    </location>
</feature>
<dbReference type="PROSITE" id="PS00028">
    <property type="entry name" value="ZINC_FINGER_C2H2_1"/>
    <property type="match status" value="6"/>
</dbReference>
<feature type="region of interest" description="Disordered" evidence="2">
    <location>
        <begin position="2712"/>
        <end position="2751"/>
    </location>
</feature>
<dbReference type="PROSITE" id="PS50157">
    <property type="entry name" value="ZINC_FINGER_C2H2_2"/>
    <property type="match status" value="4"/>
</dbReference>
<feature type="compositionally biased region" description="Basic residues" evidence="2">
    <location>
        <begin position="1241"/>
        <end position="1251"/>
    </location>
</feature>
<feature type="compositionally biased region" description="Basic and acidic residues" evidence="2">
    <location>
        <begin position="1410"/>
        <end position="1423"/>
    </location>
</feature>
<feature type="region of interest" description="Disordered" evidence="2">
    <location>
        <begin position="3380"/>
        <end position="3412"/>
    </location>
</feature>
<feature type="compositionally biased region" description="Basic and acidic residues" evidence="2">
    <location>
        <begin position="3990"/>
        <end position="3999"/>
    </location>
</feature>
<feature type="region of interest" description="Disordered" evidence="2">
    <location>
        <begin position="2910"/>
        <end position="2985"/>
    </location>
</feature>
<protein>
    <recommendedName>
        <fullName evidence="3">C2H2-type domain-containing protein</fullName>
    </recommendedName>
</protein>
<dbReference type="InterPro" id="IPR013087">
    <property type="entry name" value="Znf_C2H2_type"/>
</dbReference>
<feature type="compositionally biased region" description="Basic and acidic residues" evidence="2">
    <location>
        <begin position="3822"/>
        <end position="3839"/>
    </location>
</feature>
<feature type="compositionally biased region" description="Polar residues" evidence="2">
    <location>
        <begin position="3674"/>
        <end position="3684"/>
    </location>
</feature>
<keyword evidence="5" id="KW-1185">Reference proteome</keyword>
<organism evidence="4 5">
    <name type="scientific">Mauremys mutica</name>
    <name type="common">yellowpond turtle</name>
    <dbReference type="NCBI Taxonomy" id="74926"/>
    <lineage>
        <taxon>Eukaryota</taxon>
        <taxon>Metazoa</taxon>
        <taxon>Chordata</taxon>
        <taxon>Craniata</taxon>
        <taxon>Vertebrata</taxon>
        <taxon>Euteleostomi</taxon>
        <taxon>Archelosauria</taxon>
        <taxon>Testudinata</taxon>
        <taxon>Testudines</taxon>
        <taxon>Cryptodira</taxon>
        <taxon>Durocryptodira</taxon>
        <taxon>Testudinoidea</taxon>
        <taxon>Geoemydidae</taxon>
        <taxon>Geoemydinae</taxon>
        <taxon>Mauremys</taxon>
    </lineage>
</organism>
<keyword evidence="1" id="KW-0863">Zinc-finger</keyword>
<feature type="domain" description="C2H2-type" evidence="3">
    <location>
        <begin position="2787"/>
        <end position="2815"/>
    </location>
</feature>
<feature type="compositionally biased region" description="Basic and acidic residues" evidence="2">
    <location>
        <begin position="995"/>
        <end position="1017"/>
    </location>
</feature>
<feature type="domain" description="C2H2-type" evidence="3">
    <location>
        <begin position="3489"/>
        <end position="3516"/>
    </location>
</feature>
<feature type="compositionally biased region" description="Basic and acidic residues" evidence="2">
    <location>
        <begin position="1268"/>
        <end position="1289"/>
    </location>
</feature>
<feature type="compositionally biased region" description="Polar residues" evidence="2">
    <location>
        <begin position="626"/>
        <end position="635"/>
    </location>
</feature>
<comment type="caution">
    <text evidence="4">The sequence shown here is derived from an EMBL/GenBank/DDBJ whole genome shotgun (WGS) entry which is preliminary data.</text>
</comment>
<feature type="region of interest" description="Disordered" evidence="2">
    <location>
        <begin position="1"/>
        <end position="177"/>
    </location>
</feature>
<feature type="compositionally biased region" description="Basic and acidic residues" evidence="2">
    <location>
        <begin position="4185"/>
        <end position="4194"/>
    </location>
</feature>
<feature type="compositionally biased region" description="Basic and acidic residues" evidence="2">
    <location>
        <begin position="1112"/>
        <end position="1131"/>
    </location>
</feature>
<feature type="region of interest" description="Disordered" evidence="2">
    <location>
        <begin position="206"/>
        <end position="243"/>
    </location>
</feature>
<evidence type="ECO:0000259" key="3">
    <source>
        <dbReference type="PROSITE" id="PS50157"/>
    </source>
</evidence>
<feature type="compositionally biased region" description="Basic and acidic residues" evidence="2">
    <location>
        <begin position="3626"/>
        <end position="3644"/>
    </location>
</feature>
<feature type="compositionally biased region" description="Basic and acidic residues" evidence="2">
    <location>
        <begin position="1054"/>
        <end position="1072"/>
    </location>
</feature>
<feature type="region of interest" description="Disordered" evidence="2">
    <location>
        <begin position="1885"/>
        <end position="1912"/>
    </location>
</feature>
<feature type="region of interest" description="Disordered" evidence="2">
    <location>
        <begin position="3656"/>
        <end position="3692"/>
    </location>
</feature>
<feature type="compositionally biased region" description="Basic and acidic residues" evidence="2">
    <location>
        <begin position="1252"/>
        <end position="1261"/>
    </location>
</feature>
<dbReference type="SUPFAM" id="SSF57667">
    <property type="entry name" value="beta-beta-alpha zinc fingers"/>
    <property type="match status" value="2"/>
</dbReference>
<gene>
    <name evidence="4" type="ORF">KIL84_005099</name>
</gene>
<feature type="compositionally biased region" description="Polar residues" evidence="2">
    <location>
        <begin position="402"/>
        <end position="423"/>
    </location>
</feature>
<feature type="compositionally biased region" description="Basic and acidic residues" evidence="2">
    <location>
        <begin position="863"/>
        <end position="874"/>
    </location>
</feature>
<feature type="compositionally biased region" description="Basic and acidic residues" evidence="2">
    <location>
        <begin position="2910"/>
        <end position="2923"/>
    </location>
</feature>
<feature type="compositionally biased region" description="Polar residues" evidence="2">
    <location>
        <begin position="206"/>
        <end position="227"/>
    </location>
</feature>
<feature type="region of interest" description="Disordered" evidence="2">
    <location>
        <begin position="4097"/>
        <end position="4131"/>
    </location>
</feature>
<feature type="region of interest" description="Disordered" evidence="2">
    <location>
        <begin position="1186"/>
        <end position="1205"/>
    </location>
</feature>
<feature type="compositionally biased region" description="Basic residues" evidence="2">
    <location>
        <begin position="4204"/>
        <end position="4216"/>
    </location>
</feature>
<feature type="region of interest" description="Disordered" evidence="2">
    <location>
        <begin position="3986"/>
        <end position="4007"/>
    </location>
</feature>
<feature type="compositionally biased region" description="Polar residues" evidence="2">
    <location>
        <begin position="39"/>
        <end position="59"/>
    </location>
</feature>
<feature type="region of interest" description="Disordered" evidence="2">
    <location>
        <begin position="3454"/>
        <end position="3481"/>
    </location>
</feature>
<dbReference type="Gene3D" id="3.30.160.60">
    <property type="entry name" value="Classic Zinc Finger"/>
    <property type="match status" value="2"/>
</dbReference>
<feature type="compositionally biased region" description="Basic and acidic residues" evidence="2">
    <location>
        <begin position="16"/>
        <end position="31"/>
    </location>
</feature>
<dbReference type="InterPro" id="IPR039270">
    <property type="entry name" value="ZNF469"/>
</dbReference>
<feature type="compositionally biased region" description="Polar residues" evidence="2">
    <location>
        <begin position="374"/>
        <end position="385"/>
    </location>
</feature>
<dbReference type="SMART" id="SM00355">
    <property type="entry name" value="ZnF_C2H2"/>
    <property type="match status" value="8"/>
</dbReference>
<feature type="compositionally biased region" description="Polar residues" evidence="2">
    <location>
        <begin position="4106"/>
        <end position="4115"/>
    </location>
</feature>
<feature type="compositionally biased region" description="Low complexity" evidence="2">
    <location>
        <begin position="3659"/>
        <end position="3673"/>
    </location>
</feature>
<feature type="region of interest" description="Disordered" evidence="2">
    <location>
        <begin position="2630"/>
        <end position="2649"/>
    </location>
</feature>
<evidence type="ECO:0000313" key="5">
    <source>
        <dbReference type="Proteomes" id="UP000827986"/>
    </source>
</evidence>
<dbReference type="Proteomes" id="UP000827986">
    <property type="component" value="Unassembled WGS sequence"/>
</dbReference>
<feature type="region of interest" description="Disordered" evidence="2">
    <location>
        <begin position="1230"/>
        <end position="1358"/>
    </location>
</feature>
<feature type="compositionally biased region" description="Basic and acidic residues" evidence="2">
    <location>
        <begin position="1322"/>
        <end position="1343"/>
    </location>
</feature>
<name>A0A9D3XLA0_9SAUR</name>
<sequence length="4385" mass="482288">MTGETQHVYAVSDTESSSKDQDKDFAFERFSGKGGGEFNGSSLDTSELSLHNGTESGSHFPSVKDKEPHSQREAVIRPQQAGKIDFKSLHNKPKFSSDGPWGSVKGSPQSPTGKSRVRDKNRRSGKGERSHHQLYRLSISNSRSNPTIGIAYPQQKVTPPKKPEVSRGPSSGSYRFHVPSIPEREAELEQEDLSFNQCFPEVSSSLTSGNYTSHTPAAARQNHSGKGQPSAGLPHKSPGTNGQLHYLEFQANGNKSWPSPDKNFPGASYGISAQKPCPFPESGKASTHCLGSLPFQYPFQPLHDVAKDPFHNDATSQDYMDVSLATNQVIHGAFGFHSSSRDWQEEALGNGSYETVAPEGRTYGLSSQPAQFLHSSAPGVQQQSPLPCYKGRNEHSGELNGALSSSGAIDQTPSTFQENQSVFPPSLHVTSMPKPVSKGQPSLKDNGPSQRILTQGSSLRRNIPQNSLPQVHFQNKVYCGSLASGVSTASVPFEKSMPSTPQAHPRLLQAWDGANKAFSPVDQTSAPYSNPVGSQFSFECQSSPEQRQHVQKNSRMPWQQIHLTSAVPSQNRIELSRQLTSQKFPFPLGTSQWPGGSTLQKGTPRYHSQKLLAGEGLLVQRRDPTRQSCGSTNAFSFEGGKDTGSPTCDSRSKPLFFSMNQTVPPAPSRSSPNPTLALPPSALVAASPCESPLPSPVPNPTCSSTCSSLSPMSSSPVNHSFEDSQLSAALTPAPFFHHPCHPADILNSSSLHYHPPDSIKPFHFPLDTPKDEHLLKCLPETQFHKPDVDMAKGCLDAFEGEPPPPPYSSHHLLANSLSSASLDQLDVLLTCKQCDQNYSNLSSFLEHRQFCGSHVAFQGEMRDASKGAEARKQLPSESTKQSQARPGPSLSPDTHSHLLALNKPVNFLLDGEGRGEAKEDPLKGHIFHGLTTNSLPLTASDLEIDDAKLDSLITEALNGLEYQSDNPEIDSSFIDVFADEELTSVKGMGNGMPHKVKDGPASENKLKHTGKDEKPASESKAVYYYEEDHPSGEQAQSRAPGTQHVPKRRLAGKFTDRGNKRLEKSSIKELARSKAANRVTTDKAQPDKNTKLKTGRKGDGGSVTPVTMTQPDSDKNQPRSLSEDAYLKSEIRPNGTTSGPANKNPKLLRFSMKDVKKRKPRSGTWSKELIHKIVQQKNKLHKLHAKSNKNTPVSRTTERLLPAAQDSKFGEYEYISDSDDEGVVYAKLHGRKKLGSASNGRTKHSFSKRRSGRGERTKGKEPTWTYSRKRDGQEHRRAPSDEAIKKDGIAARIRRRSSRSSTGSSHSTSLSSETGASPPSTERADSDNEKESVQNRRYPDSSEHITPLPRNPLSLLDKETLKTSNETKAGFSRGTRRFGSAKFLLTGSTTHHSDRSHISLAGSMNEESSPESKEKQHHSRDAFNKGPVRLYCEEDTEEQKGATSHAGEIARPKPDAQDSTDLTMTSQRRPFAAYNEDTLTYHTEELIPPSHIGTDASPGQVSTTYSPAGIKYLKEHGLCDDHKDYAAPVGCYNGDPVGMMLAIKGPDTYVSTDDTLYDHKDLSSRYDPNLFSKPPAVGASHIDDMYLCQDDISTSSFEQKHSDFTPFASENQQTKVSSPLGFDSSSIFGELPVAEFDTPLYDSVATSKDNYVPFGCNPPSKTMPFEQQYPPFLQEKDWGLMEEVSPILSEDIGQFHTLSVEKPLAKKFPDEGAITHNQMSLPLADRIGDYNVAFMNNISDDELEIKRLVTELESQLQTSKLNNEASEVHQTSEQHISTQLRKATDQFSPIPVDQETGNEKDLFLTDALGNTNLLSTKVCVGQSLVNEKPTVPNIDGNYKNHQDSWPCPAEFSSLESSMCTPAVEDSISVDHFCSKEACDKLPEALKDAETSKESDSREMENEPSRVIPDSCMPDKLEAPIYTNHMIKSPAIVTDSLFPKTLEAAELNKHNIFPSLPSKHGADGFSEPGKMDKTFDDPPELESFSSHIPNLKSEFGFQEDQVPTLDLALSSHAKNNMDSEERPLDKAESPKVLKISVHCEGDDNGPVLLEETEESQDPAVYQTPGPFDKASNRKALLFDILSVSKETDCGTEKVLASQETTANPLQQLQLFVARTVKNNEEELMMPCFPVLLSANHQPSNANIQSEQEEEGLGSLEGENSACHHACAEGNKPLGGEAESMATTSEATGVFPEAGEQLESFNETDTYTAEQSTFANHKLHNNVTELQHLADECSEPSDINICADGVSQEHNNLSPCSSATVTPLLGQVKKADQIVEEQEQDKNKATLAFKNHRQSYLSHSLFEKETLGNALTETLKVSAAECNAWSEGASHQMQLSCTIKTKCIGSTSNQVGHETQLPCSASLGPASSLNPSEDLHQEYNLLHETNIYSVNAQLPEDGSGKKKQVLDACHSKEDSLANLPLQTSFSHHKYLQNSNNENVEFSDFSVQLSEEDRYTAPVLNTETQSSSFIVKRFNSDSEKNLVCCSTQNPLEQGKWKNTRVFQPTLQQCNTTAPAPLDAIGNIRHCPAKDILTNLGQSEKEGPAEPHLPQCPGELAVSGLELESPQKLQMNDCILPCMPPLEQNDIGDVLPESTCAELLCPLYKGNKTCTVTDMIINSQSIPLQGIHACQPTPETKDYSTQPTNLSPVGERDGEVNLNQEKELKKCHYNGNKHQNEPEASCNSFVIQQIPTVVSTACERTADSGPLDQEVHQFTEVPEMIPSDPSKNVDNRENNSKGDDLESQGAESTGGDSSCVLNNMEQEEESGMFKNLPNASRNGHLKEKKQNGLQVTCDICSASFRSKPGLTRHKAVKHQTKNDGTLMPSKTSKFSLNLLEKTSKMSKKVSRKSIKATAKERMNNTQMPTSAVGHVSKKTCAGQEKEPNAQMQEVVSRVLSDLSVISLDVCHERHHTDILSKETKTKSHSSETGELDESVTEKPGPRKQPNKRGKGRRSQSKDPGELNRNLEKKRSRKARREVNMFPNESEVNELSNLEKNAADGPSNVLSSRINSSLSNVIEDLAEPGSGISAEEQVRPCSAQQSHTAKWSPCIVKHADEVGDLVVSSMETDRQESLKVRVSCQKQMEDPSQGEKAQAKEKLAGGFMKQVEKGLSKVCKEQHDDGVGTNVKERENSLGESNHGNHSRAFRHPLSPARPDLSLETCESETANKDPTKGMLENASDDSPFSAESKPWGKGELLQRKESCTGDATEPDLQGLFDDDVTFAQLFPRDNQFTRRKCTRVYGKRTKKPKPVTDANVRPVGAIDFFPIRLASDLSETSSFCVTRDDPCEYETISIDDALMLNMCHSSKPKGCDASSNASTNIALQPDYEKNSQRKEVIDLEDDNMLTFLCQNNQMENIPNLNIWGSLEKEAENLPADEVLFKSPTELENEHSIAETSPEPPELEEEPFNSKINEDQGSPEFHTIDIEMLSAKFKMQDMCFFSTCKDNPGHLDESMVCFKQKPSQHSKHSKNKLEDGKPGKNRNDMNIKTKDKQYKCKVCFQWFLTLGELDFHKLTHNPSPPPTCYMCVQRKFSSREQLRDHLKEKHAKNKAGLWACGMCLKEISDVWMYNEHLREHATQFARKGQAQKSAMGLPTCFSEDNAAVTHFLNTIMYRKPSKSSKLVDSASKHLASKENKSLKEPPPDQEAKVTKDILESSVRIKLTSSASSSSKGPASPSPDNMSKGESTQKAVPMHPDCKDPSRDCHHCGKQFPKPFKLQRHLVVHSLQKIYLCHKCPMFYPETKELRSHLSQDHGIAEEPEIKHTTLYACELCADVMHVIKKSFICSMCNYTFSKKEQYDRHMEKHLAGSNKTFKFRGVMRPGISSKDGNEKIKEENYPREDMPPRKKRKLTHHGSLDPHNSPVHLDHSNDLQLADVPLPPPSESCPETGDDPGATMPQTSVKTEDLVGDFSDLLAEMEKSQFDTLPPPPCLSPLPQAVVSDPELSYTTMLSIEELDKGAFDGKPLPILDSSEFRMDLSSLAHNQAMDGKLAPPHLTEKHGHADGQAKPTTGNQREHVVGILDNPSSRDEPVEEIPCLKLAKKIPEISAPKVEAPLAKDAHKTLWSSPNVDDAPREIASKANYSESAYPSLPLKDKTASPVLNRAAKDSAPQKKTTGSQVSGEAASAATGNLGSTEEIQKPCSLKEKAMPETGVCAKDGNASASVREIGCNQNKLSSQLKAEGVANPVKHGHSDPGKSLDKPALNGPGKPHPKKRKEHKSSSHKGSSASRENIEGDGKKKKARTPGPGRSDGAGELKRGEWTNNEASALSPGKREMHCNKLIPKPRMSGVGNQLKKMALDTYNQKKVTNRHSNGDLKRKKDILGKTFHHLLAKGPATSLHSSLSRHRAVQGAKPADSHNYRTAESQNNLLSQLFGQKLTSFKIPLRRDTSE</sequence>
<feature type="compositionally biased region" description="Basic and acidic residues" evidence="2">
    <location>
        <begin position="3466"/>
        <end position="3481"/>
    </location>
</feature>
<keyword evidence="1" id="KW-0862">Zinc</keyword>
<feature type="region of interest" description="Disordered" evidence="2">
    <location>
        <begin position="3112"/>
        <end position="3186"/>
    </location>
</feature>
<proteinExistence type="predicted"/>
<feature type="compositionally biased region" description="Basic residues" evidence="2">
    <location>
        <begin position="2940"/>
        <end position="2950"/>
    </location>
</feature>
<feature type="compositionally biased region" description="Polar residues" evidence="2">
    <location>
        <begin position="875"/>
        <end position="884"/>
    </location>
</feature>
<feature type="region of interest" description="Disordered" evidence="2">
    <location>
        <begin position="2857"/>
        <end position="2883"/>
    </location>
</feature>
<feature type="compositionally biased region" description="Basic and acidic residues" evidence="2">
    <location>
        <begin position="2951"/>
        <end position="2964"/>
    </location>
</feature>
<dbReference type="InterPro" id="IPR036236">
    <property type="entry name" value="Znf_C2H2_sf"/>
</dbReference>
<feature type="compositionally biased region" description="Basic and acidic residues" evidence="2">
    <location>
        <begin position="3112"/>
        <end position="3128"/>
    </location>
</feature>
<dbReference type="OrthoDB" id="9897853at2759"/>
<dbReference type="PANTHER" id="PTHR21465:SF2">
    <property type="entry name" value="ZINC FINGER PROTEIN 469"/>
    <property type="match status" value="1"/>
</dbReference>
<accession>A0A9D3XLA0</accession>
<feature type="region of interest" description="Disordered" evidence="2">
    <location>
        <begin position="374"/>
        <end position="452"/>
    </location>
</feature>
<feature type="domain" description="C2H2-type" evidence="3">
    <location>
        <begin position="3778"/>
        <end position="3800"/>
    </location>
</feature>
<feature type="compositionally biased region" description="Low complexity" evidence="2">
    <location>
        <begin position="1299"/>
        <end position="1317"/>
    </location>
</feature>
<feature type="region of interest" description="Disordered" evidence="2">
    <location>
        <begin position="4180"/>
        <end position="4270"/>
    </location>
</feature>
<dbReference type="GO" id="GO:0008270">
    <property type="term" value="F:zinc ion binding"/>
    <property type="evidence" value="ECO:0007669"/>
    <property type="project" value="UniProtKB-KW"/>
</dbReference>
<feature type="domain" description="C2H2-type" evidence="3">
    <location>
        <begin position="3697"/>
        <end position="3724"/>
    </location>
</feature>